<keyword evidence="3" id="KW-0479">Metal-binding</keyword>
<dbReference type="CDD" id="cd01335">
    <property type="entry name" value="Radical_SAM"/>
    <property type="match status" value="1"/>
</dbReference>
<dbReference type="EMBL" id="LSRS01000009">
    <property type="protein sequence ID" value="KAF1083804.1"/>
    <property type="molecule type" value="Genomic_DNA"/>
</dbReference>
<evidence type="ECO:0000256" key="6">
    <source>
        <dbReference type="ARBA" id="ARBA00023601"/>
    </source>
</evidence>
<dbReference type="SFLD" id="SFLDS00029">
    <property type="entry name" value="Radical_SAM"/>
    <property type="match status" value="1"/>
</dbReference>
<evidence type="ECO:0000256" key="5">
    <source>
        <dbReference type="ARBA" id="ARBA00023014"/>
    </source>
</evidence>
<evidence type="ECO:0000256" key="4">
    <source>
        <dbReference type="ARBA" id="ARBA00023004"/>
    </source>
</evidence>
<dbReference type="InterPro" id="IPR007197">
    <property type="entry name" value="rSAM"/>
</dbReference>
<keyword evidence="9" id="KW-1185">Reference proteome</keyword>
<accession>A0A9D3AXK1</accession>
<comment type="cofactor">
    <cofactor evidence="1">
        <name>[4Fe-4S] cluster</name>
        <dbReference type="ChEBI" id="CHEBI:49883"/>
    </cofactor>
</comment>
<comment type="caution">
    <text evidence="8">The sequence shown here is derived from an EMBL/GenBank/DDBJ whole genome shotgun (WGS) entry which is preliminary data.</text>
</comment>
<evidence type="ECO:0000313" key="8">
    <source>
        <dbReference type="EMBL" id="KAF1083804.1"/>
    </source>
</evidence>
<keyword evidence="5" id="KW-0411">Iron-sulfur</keyword>
<evidence type="ECO:0000256" key="1">
    <source>
        <dbReference type="ARBA" id="ARBA00001966"/>
    </source>
</evidence>
<dbReference type="Proteomes" id="UP000798488">
    <property type="component" value="Unassembled WGS sequence"/>
</dbReference>
<keyword evidence="4" id="KW-0408">Iron</keyword>
<dbReference type="PANTHER" id="PTHR43273">
    <property type="entry name" value="ANAEROBIC SULFATASE-MATURATING ENZYME HOMOLOG ASLB-RELATED"/>
    <property type="match status" value="1"/>
</dbReference>
<dbReference type="PANTHER" id="PTHR43273:SF3">
    <property type="entry name" value="ANAEROBIC SULFATASE-MATURATING ENZYME HOMOLOG ASLB-RELATED"/>
    <property type="match status" value="1"/>
</dbReference>
<dbReference type="SFLD" id="SFLDG01067">
    <property type="entry name" value="SPASM/twitch_domain_containing"/>
    <property type="match status" value="1"/>
</dbReference>
<dbReference type="InterPro" id="IPR013785">
    <property type="entry name" value="Aldolase_TIM"/>
</dbReference>
<proteinExistence type="inferred from homology"/>
<dbReference type="GO" id="GO:0016491">
    <property type="term" value="F:oxidoreductase activity"/>
    <property type="evidence" value="ECO:0007669"/>
    <property type="project" value="InterPro"/>
</dbReference>
<comment type="similarity">
    <text evidence="6">Belongs to the radical SAM superfamily. Anaerobic sulfatase-maturating enzyme family.</text>
</comment>
<dbReference type="NCBIfam" id="TIGR04085">
    <property type="entry name" value="rSAM_more_4Fe4S"/>
    <property type="match status" value="1"/>
</dbReference>
<dbReference type="InterPro" id="IPR058240">
    <property type="entry name" value="rSAM_sf"/>
</dbReference>
<gene>
    <name evidence="8" type="ORF">SPSYN_02960</name>
</gene>
<dbReference type="Pfam" id="PF04055">
    <property type="entry name" value="Radical_SAM"/>
    <property type="match status" value="1"/>
</dbReference>
<organism evidence="8 9">
    <name type="scientific">Sporotomaculum syntrophicum</name>
    <dbReference type="NCBI Taxonomy" id="182264"/>
    <lineage>
        <taxon>Bacteria</taxon>
        <taxon>Bacillati</taxon>
        <taxon>Bacillota</taxon>
        <taxon>Clostridia</taxon>
        <taxon>Eubacteriales</taxon>
        <taxon>Desulfallaceae</taxon>
        <taxon>Sporotomaculum</taxon>
    </lineage>
</organism>
<dbReference type="AlphaFoldDB" id="A0A9D3AXK1"/>
<dbReference type="Gene3D" id="3.20.20.70">
    <property type="entry name" value="Aldolase class I"/>
    <property type="match status" value="1"/>
</dbReference>
<dbReference type="OrthoDB" id="9810775at2"/>
<dbReference type="RefSeq" id="WP_161823230.1">
    <property type="nucleotide sequence ID" value="NZ_LSRS01000009.1"/>
</dbReference>
<keyword evidence="2" id="KW-0949">S-adenosyl-L-methionine</keyword>
<reference evidence="8" key="1">
    <citation type="submission" date="2016-02" db="EMBL/GenBank/DDBJ databases">
        <title>Draft Genome Sequence of Sporotomaculum syntrophicum Strain FB, a Syntrophic Benzoate Degrader.</title>
        <authorList>
            <person name="Nobu M.K."/>
            <person name="Narihiro T."/>
            <person name="Qiu Y.-L."/>
            <person name="Ohashi A."/>
            <person name="Liu W.-T."/>
            <person name="Yuji S."/>
        </authorList>
    </citation>
    <scope>NUCLEOTIDE SEQUENCE</scope>
    <source>
        <strain evidence="8">FB</strain>
    </source>
</reference>
<evidence type="ECO:0000256" key="2">
    <source>
        <dbReference type="ARBA" id="ARBA00022691"/>
    </source>
</evidence>
<dbReference type="GO" id="GO:0046872">
    <property type="term" value="F:metal ion binding"/>
    <property type="evidence" value="ECO:0007669"/>
    <property type="project" value="UniProtKB-KW"/>
</dbReference>
<evidence type="ECO:0000256" key="3">
    <source>
        <dbReference type="ARBA" id="ARBA00022723"/>
    </source>
</evidence>
<sequence length="370" mass="43303">MRKQTEHVKQLKKMYIKEDDRIKGEGYWEKFPLFWFTLFLSFRCTRRCTYCYTFEQVSDGSTLEMNDNTFARLLEWIPEVWKVNNVKVNVIGFLGGEPLLNTKRIKKVMDSIYKNTDGMQGYIYTNGDLVDSVNWDDLEDIQWITTSISNTSIEETARRMKIIGERSNVIGQTVEATMDDFNLERLLDITRFGLENGYRLRYQKDCYRGLDAEYHARLLKRYHELLDLLESYIIKGYDVHTTFLLDTLIPLWAHEASPYPCGKRNAVIFPDGSVGACIRNHSTKFGTIFDKDPLSIIQCEKFHYDISMPDIPDECRACEFRTTCQGGCPHDKLLMTGSRAGKSINCDIHKEIIPRLRYLDELQNRRKDHQ</sequence>
<name>A0A9D3AXK1_9FIRM</name>
<feature type="domain" description="Radical SAM core" evidence="7">
    <location>
        <begin position="41"/>
        <end position="142"/>
    </location>
</feature>
<evidence type="ECO:0000313" key="9">
    <source>
        <dbReference type="Proteomes" id="UP000798488"/>
    </source>
</evidence>
<dbReference type="SUPFAM" id="SSF102114">
    <property type="entry name" value="Radical SAM enzymes"/>
    <property type="match status" value="1"/>
</dbReference>
<evidence type="ECO:0000259" key="7">
    <source>
        <dbReference type="Pfam" id="PF04055"/>
    </source>
</evidence>
<dbReference type="InterPro" id="IPR023885">
    <property type="entry name" value="4Fe4S-binding_SPASM_dom"/>
</dbReference>
<protein>
    <submittedName>
        <fullName evidence="8">Pyrroloquinoline quinone biosynthesis protein PqqE</fullName>
    </submittedName>
</protein>
<dbReference type="InterPro" id="IPR023867">
    <property type="entry name" value="Sulphatase_maturase_rSAM"/>
</dbReference>
<dbReference type="GO" id="GO:0051536">
    <property type="term" value="F:iron-sulfur cluster binding"/>
    <property type="evidence" value="ECO:0007669"/>
    <property type="project" value="UniProtKB-KW"/>
</dbReference>